<protein>
    <submittedName>
        <fullName evidence="1">Uncharacterized protein</fullName>
    </submittedName>
</protein>
<evidence type="ECO:0000313" key="2">
    <source>
        <dbReference type="Proteomes" id="UP000031599"/>
    </source>
</evidence>
<evidence type="ECO:0000313" key="1">
    <source>
        <dbReference type="EMBL" id="KIG14104.1"/>
    </source>
</evidence>
<gene>
    <name evidence="1" type="ORF">DB30_07100</name>
</gene>
<accession>A0A0C1Z920</accession>
<sequence length="172" mass="18564">MNRPWGPWGRWLPAALLLLIGMAQMVGDLAGLPALKGIAAATMLSPAPKVFASAKGLETFSTRFTLSWRAPDGSPRELPITQARYSQLEGPYNRRNVYGAALAYGPVLATSDDGMALFQSVATHGLCGDAPLLNELGAAKHERGTHYVIHYEPRPGLRLDEVPNTLEVRCPS</sequence>
<reference evidence="1 2" key="1">
    <citation type="submission" date="2014-12" db="EMBL/GenBank/DDBJ databases">
        <title>Genome assembly of Enhygromyxa salina DSM 15201.</title>
        <authorList>
            <person name="Sharma G."/>
            <person name="Subramanian S."/>
        </authorList>
    </citation>
    <scope>NUCLEOTIDE SEQUENCE [LARGE SCALE GENOMIC DNA]</scope>
    <source>
        <strain evidence="1 2">DSM 15201</strain>
    </source>
</reference>
<dbReference type="Proteomes" id="UP000031599">
    <property type="component" value="Unassembled WGS sequence"/>
</dbReference>
<comment type="caution">
    <text evidence="1">The sequence shown here is derived from an EMBL/GenBank/DDBJ whole genome shotgun (WGS) entry which is preliminary data.</text>
</comment>
<dbReference type="EMBL" id="JMCC02000079">
    <property type="protein sequence ID" value="KIG14104.1"/>
    <property type="molecule type" value="Genomic_DNA"/>
</dbReference>
<proteinExistence type="predicted"/>
<dbReference type="AlphaFoldDB" id="A0A0C1Z920"/>
<dbReference type="RefSeq" id="WP_052554254.1">
    <property type="nucleotide sequence ID" value="NZ_JMCC02000079.1"/>
</dbReference>
<name>A0A0C1Z920_9BACT</name>
<organism evidence="1 2">
    <name type="scientific">Enhygromyxa salina</name>
    <dbReference type="NCBI Taxonomy" id="215803"/>
    <lineage>
        <taxon>Bacteria</taxon>
        <taxon>Pseudomonadati</taxon>
        <taxon>Myxococcota</taxon>
        <taxon>Polyangia</taxon>
        <taxon>Nannocystales</taxon>
        <taxon>Nannocystaceae</taxon>
        <taxon>Enhygromyxa</taxon>
    </lineage>
</organism>